<organism evidence="1 2">
    <name type="scientific">Orenia metallireducens</name>
    <dbReference type="NCBI Taxonomy" id="1413210"/>
    <lineage>
        <taxon>Bacteria</taxon>
        <taxon>Bacillati</taxon>
        <taxon>Bacillota</taxon>
        <taxon>Clostridia</taxon>
        <taxon>Halanaerobiales</taxon>
        <taxon>Halobacteroidaceae</taxon>
        <taxon>Orenia</taxon>
    </lineage>
</organism>
<sequence length="73" mass="7889">MIMKGLNEKELIDIDGGGFWAGFSASVAIDAVSEMITGRSVASNVARGIKNYVIPAANESARRQHESGTWYSR</sequence>
<accession>A0A285IFX5</accession>
<dbReference type="Proteomes" id="UP000219573">
    <property type="component" value="Unassembled WGS sequence"/>
</dbReference>
<name>A0A285IFX5_9FIRM</name>
<keyword evidence="2" id="KW-1185">Reference proteome</keyword>
<evidence type="ECO:0000313" key="2">
    <source>
        <dbReference type="Proteomes" id="UP000219573"/>
    </source>
</evidence>
<protein>
    <submittedName>
        <fullName evidence="1">Uncharacterized protein</fullName>
    </submittedName>
</protein>
<proteinExistence type="predicted"/>
<dbReference type="EMBL" id="OBDZ01000046">
    <property type="protein sequence ID" value="SNY46874.1"/>
    <property type="molecule type" value="Genomic_DNA"/>
</dbReference>
<dbReference type="AlphaFoldDB" id="A0A285IFX5"/>
<evidence type="ECO:0000313" key="1">
    <source>
        <dbReference type="EMBL" id="SNY46874.1"/>
    </source>
</evidence>
<gene>
    <name evidence="1" type="ORF">SAMN06265827_1464</name>
</gene>
<reference evidence="2" key="1">
    <citation type="submission" date="2017-09" db="EMBL/GenBank/DDBJ databases">
        <authorList>
            <person name="Varghese N."/>
            <person name="Submissions S."/>
        </authorList>
    </citation>
    <scope>NUCLEOTIDE SEQUENCE [LARGE SCALE GENOMIC DNA]</scope>
    <source>
        <strain evidence="2">MSL47</strain>
    </source>
</reference>